<evidence type="ECO:0000313" key="1">
    <source>
        <dbReference type="EMBL" id="KIC95485.1"/>
    </source>
</evidence>
<dbReference type="AlphaFoldDB" id="A0A0C1IMM8"/>
<dbReference type="PANTHER" id="PTHR37694">
    <property type="entry name" value="SLR8022 PROTEIN"/>
    <property type="match status" value="1"/>
</dbReference>
<dbReference type="SUPFAM" id="SSF51182">
    <property type="entry name" value="RmlC-like cupins"/>
    <property type="match status" value="1"/>
</dbReference>
<dbReference type="Proteomes" id="UP000031408">
    <property type="component" value="Unassembled WGS sequence"/>
</dbReference>
<dbReference type="InterPro" id="IPR014710">
    <property type="entry name" value="RmlC-like_jellyroll"/>
</dbReference>
<sequence>MKTANILHELNYHDEKPQVTLLMETANTKELRIALQEGVEMKNHKAPFPIVVEVFQGEVLFGVGEEVYPMQSGMMVSLEGGVYHNLKAIKDSIVRLSISKFDQVERVTKVAE</sequence>
<keyword evidence="2" id="KW-1185">Reference proteome</keyword>
<dbReference type="EMBL" id="JSVC01000006">
    <property type="protein sequence ID" value="KIC95485.1"/>
    <property type="molecule type" value="Genomic_DNA"/>
</dbReference>
<protein>
    <recommendedName>
        <fullName evidence="3">Cupin</fullName>
    </recommendedName>
</protein>
<comment type="caution">
    <text evidence="1">The sequence shown here is derived from an EMBL/GenBank/DDBJ whole genome shotgun (WGS) entry which is preliminary data.</text>
</comment>
<proteinExistence type="predicted"/>
<gene>
    <name evidence="1" type="ORF">OI18_06300</name>
</gene>
<accession>A0A0C1IMM8</accession>
<name>A0A0C1IMM8_9BACT</name>
<evidence type="ECO:0000313" key="2">
    <source>
        <dbReference type="Proteomes" id="UP000031408"/>
    </source>
</evidence>
<organism evidence="1 2">
    <name type="scientific">Flavihumibacter solisilvae</name>
    <dbReference type="NCBI Taxonomy" id="1349421"/>
    <lineage>
        <taxon>Bacteria</taxon>
        <taxon>Pseudomonadati</taxon>
        <taxon>Bacteroidota</taxon>
        <taxon>Chitinophagia</taxon>
        <taxon>Chitinophagales</taxon>
        <taxon>Chitinophagaceae</taxon>
        <taxon>Flavihumibacter</taxon>
    </lineage>
</organism>
<dbReference type="PANTHER" id="PTHR37694:SF1">
    <property type="entry name" value="SLR8022 PROTEIN"/>
    <property type="match status" value="1"/>
</dbReference>
<reference evidence="1 2" key="1">
    <citation type="submission" date="2014-11" db="EMBL/GenBank/DDBJ databases">
        <title>Genome sequence of Flavihumibacter solisilvae 3-3.</title>
        <authorList>
            <person name="Zhou G."/>
            <person name="Li M."/>
            <person name="Wang G."/>
        </authorList>
    </citation>
    <scope>NUCLEOTIDE SEQUENCE [LARGE SCALE GENOMIC DNA]</scope>
    <source>
        <strain evidence="1 2">3-3</strain>
    </source>
</reference>
<evidence type="ECO:0008006" key="3">
    <source>
        <dbReference type="Google" id="ProtNLM"/>
    </source>
</evidence>
<dbReference type="STRING" id="1349421.OI18_06300"/>
<dbReference type="InterPro" id="IPR011051">
    <property type="entry name" value="RmlC_Cupin_sf"/>
</dbReference>
<dbReference type="RefSeq" id="WP_039138108.1">
    <property type="nucleotide sequence ID" value="NZ_JSVC01000006.1"/>
</dbReference>
<dbReference type="OrthoDB" id="997205at2"/>
<dbReference type="Gene3D" id="2.60.120.10">
    <property type="entry name" value="Jelly Rolls"/>
    <property type="match status" value="1"/>
</dbReference>